<dbReference type="RefSeq" id="WP_199642176.1">
    <property type="nucleotide sequence ID" value="NZ_JAENCX010000001.1"/>
</dbReference>
<keyword evidence="1" id="KW-0808">Transferase</keyword>
<reference evidence="1 2" key="1">
    <citation type="submission" date="2018-11" db="EMBL/GenBank/DDBJ databases">
        <authorList>
            <consortium name="Veterinary Laboratory Investigation and Response Network"/>
        </authorList>
    </citation>
    <scope>NUCLEOTIDE SEQUENCE [LARGE SCALE GENOMIC DNA]</scope>
    <source>
        <strain evidence="1 2">SPSE-18-VL-LA-PA-Ryan-0021</strain>
    </source>
</reference>
<protein>
    <submittedName>
        <fullName evidence="1">Nucleoside 2-deoxyribosyltransferase</fullName>
    </submittedName>
</protein>
<dbReference type="EMBL" id="AAXKXX010000001">
    <property type="protein sequence ID" value="EGQ4383509.1"/>
    <property type="molecule type" value="Genomic_DNA"/>
</dbReference>
<proteinExistence type="predicted"/>
<dbReference type="AlphaFoldDB" id="A0A8H9BU15"/>
<organism evidence="1 2">
    <name type="scientific">Staphylococcus pseudintermedius</name>
    <dbReference type="NCBI Taxonomy" id="283734"/>
    <lineage>
        <taxon>Bacteria</taxon>
        <taxon>Bacillati</taxon>
        <taxon>Bacillota</taxon>
        <taxon>Bacilli</taxon>
        <taxon>Bacillales</taxon>
        <taxon>Staphylococcaceae</taxon>
        <taxon>Staphylococcus</taxon>
        <taxon>Staphylococcus intermedius group</taxon>
    </lineage>
</organism>
<dbReference type="Gene3D" id="3.40.50.450">
    <property type="match status" value="1"/>
</dbReference>
<dbReference type="SUPFAM" id="SSF52309">
    <property type="entry name" value="N-(deoxy)ribosyltransferase-like"/>
    <property type="match status" value="1"/>
</dbReference>
<dbReference type="Proteomes" id="UP000600220">
    <property type="component" value="Unassembled WGS sequence"/>
</dbReference>
<sequence>MGGHILNEAMVDYREKQHNLVKGIVGVTPYSPHKDESINDKENAIQEGLAERILRNDFKAIKASDIYVLDILNEGLGTITELGIILGMKYQAQKIIDKYDSVDFRKLDTKTQDDVLEAYTVVNKPVLIYCSDIRQGHGKPYNDPDRAEFSTNQFVYGAVLELTNGVGFISWEKVLEELEKLGASK</sequence>
<comment type="caution">
    <text evidence="1">The sequence shown here is derived from an EMBL/GenBank/DDBJ whole genome shotgun (WGS) entry which is preliminary data.</text>
</comment>
<keyword evidence="2" id="KW-1185">Reference proteome</keyword>
<evidence type="ECO:0000313" key="2">
    <source>
        <dbReference type="Proteomes" id="UP000600220"/>
    </source>
</evidence>
<dbReference type="GO" id="GO:0016740">
    <property type="term" value="F:transferase activity"/>
    <property type="evidence" value="ECO:0007669"/>
    <property type="project" value="UniProtKB-KW"/>
</dbReference>
<gene>
    <name evidence="1" type="ORF">EGV54_00130</name>
</gene>
<evidence type="ECO:0000313" key="1">
    <source>
        <dbReference type="EMBL" id="EGQ4383509.1"/>
    </source>
</evidence>
<name>A0A8H9BU15_STAPS</name>
<accession>A0A8H9BU15</accession>